<dbReference type="EMBL" id="BDGG01000001">
    <property type="protein sequence ID" value="GAU87719.1"/>
    <property type="molecule type" value="Genomic_DNA"/>
</dbReference>
<keyword evidence="2" id="KW-1185">Reference proteome</keyword>
<name>A0A1D1UD38_RAMVA</name>
<dbReference type="AlphaFoldDB" id="A0A1D1UD38"/>
<protein>
    <submittedName>
        <fullName evidence="1">Uncharacterized protein</fullName>
    </submittedName>
</protein>
<evidence type="ECO:0000313" key="2">
    <source>
        <dbReference type="Proteomes" id="UP000186922"/>
    </source>
</evidence>
<gene>
    <name evidence="1" type="primary">RvY_00529-1</name>
    <name evidence="1" type="synonym">RvY_00529.1</name>
    <name evidence="1" type="ORF">RvY_00529</name>
</gene>
<sequence>MNMLHNSEPMADYTFLKELGCGPVLANVTVSVHESAIAQFPPLWILREPRRIEDMTLLRAAWPRSVKLDGKGSDYWSPLRDLYMAYWPYPPDQLEWLNECVVKLPQEDVLRHFLYTE</sequence>
<organism evidence="1 2">
    <name type="scientific">Ramazzottius varieornatus</name>
    <name type="common">Water bear</name>
    <name type="synonym">Tardigrade</name>
    <dbReference type="NCBI Taxonomy" id="947166"/>
    <lineage>
        <taxon>Eukaryota</taxon>
        <taxon>Metazoa</taxon>
        <taxon>Ecdysozoa</taxon>
        <taxon>Tardigrada</taxon>
        <taxon>Eutardigrada</taxon>
        <taxon>Parachela</taxon>
        <taxon>Hypsibioidea</taxon>
        <taxon>Ramazzottiidae</taxon>
        <taxon>Ramazzottius</taxon>
    </lineage>
</organism>
<dbReference type="Proteomes" id="UP000186922">
    <property type="component" value="Unassembled WGS sequence"/>
</dbReference>
<reference evidence="1 2" key="1">
    <citation type="journal article" date="2016" name="Nat. Commun.">
        <title>Extremotolerant tardigrade genome and improved radiotolerance of human cultured cells by tardigrade-unique protein.</title>
        <authorList>
            <person name="Hashimoto T."/>
            <person name="Horikawa D.D."/>
            <person name="Saito Y."/>
            <person name="Kuwahara H."/>
            <person name="Kozuka-Hata H."/>
            <person name="Shin-I T."/>
            <person name="Minakuchi Y."/>
            <person name="Ohishi K."/>
            <person name="Motoyama A."/>
            <person name="Aizu T."/>
            <person name="Enomoto A."/>
            <person name="Kondo K."/>
            <person name="Tanaka S."/>
            <person name="Hara Y."/>
            <person name="Koshikawa S."/>
            <person name="Sagara H."/>
            <person name="Miura T."/>
            <person name="Yokobori S."/>
            <person name="Miyagawa K."/>
            <person name="Suzuki Y."/>
            <person name="Kubo T."/>
            <person name="Oyama M."/>
            <person name="Kohara Y."/>
            <person name="Fujiyama A."/>
            <person name="Arakawa K."/>
            <person name="Katayama T."/>
            <person name="Toyoda A."/>
            <person name="Kunieda T."/>
        </authorList>
    </citation>
    <scope>NUCLEOTIDE SEQUENCE [LARGE SCALE GENOMIC DNA]</scope>
    <source>
        <strain evidence="1 2">YOKOZUNA-1</strain>
    </source>
</reference>
<evidence type="ECO:0000313" key="1">
    <source>
        <dbReference type="EMBL" id="GAU87719.1"/>
    </source>
</evidence>
<proteinExistence type="predicted"/>
<accession>A0A1D1UD38</accession>
<comment type="caution">
    <text evidence="1">The sequence shown here is derived from an EMBL/GenBank/DDBJ whole genome shotgun (WGS) entry which is preliminary data.</text>
</comment>